<name>A0A0L6VT20_9BASI</name>
<keyword evidence="3" id="KW-1185">Reference proteome</keyword>
<dbReference type="AlphaFoldDB" id="A0A0L6VT20"/>
<comment type="caution">
    <text evidence="2">The sequence shown here is derived from an EMBL/GenBank/DDBJ whole genome shotgun (WGS) entry which is preliminary data.</text>
</comment>
<evidence type="ECO:0000256" key="1">
    <source>
        <dbReference type="SAM" id="MobiDB-lite"/>
    </source>
</evidence>
<evidence type="ECO:0000313" key="2">
    <source>
        <dbReference type="EMBL" id="KNZ63777.1"/>
    </source>
</evidence>
<dbReference type="Proteomes" id="UP000037035">
    <property type="component" value="Unassembled WGS sequence"/>
</dbReference>
<gene>
    <name evidence="2" type="ORF">VP01_1101g5</name>
</gene>
<dbReference type="VEuPathDB" id="FungiDB:VP01_1101g5"/>
<proteinExistence type="predicted"/>
<reference evidence="2 3" key="1">
    <citation type="submission" date="2015-08" db="EMBL/GenBank/DDBJ databases">
        <title>Next Generation Sequencing and Analysis of the Genome of Puccinia sorghi L Schw, the Causal Agent of Maize Common Rust.</title>
        <authorList>
            <person name="Rochi L."/>
            <person name="Burguener G."/>
            <person name="Darino M."/>
            <person name="Turjanski A."/>
            <person name="Kreff E."/>
            <person name="Dieguez M.J."/>
            <person name="Sacco F."/>
        </authorList>
    </citation>
    <scope>NUCLEOTIDE SEQUENCE [LARGE SCALE GENOMIC DNA]</scope>
    <source>
        <strain evidence="2 3">RO10H11247</strain>
    </source>
</reference>
<feature type="compositionally biased region" description="Acidic residues" evidence="1">
    <location>
        <begin position="147"/>
        <end position="163"/>
    </location>
</feature>
<dbReference type="EMBL" id="LAVV01001133">
    <property type="protein sequence ID" value="KNZ63777.1"/>
    <property type="molecule type" value="Genomic_DNA"/>
</dbReference>
<protein>
    <submittedName>
        <fullName evidence="2">Uncharacterized protein</fullName>
    </submittedName>
</protein>
<feature type="region of interest" description="Disordered" evidence="1">
    <location>
        <begin position="129"/>
        <end position="163"/>
    </location>
</feature>
<organism evidence="2 3">
    <name type="scientific">Puccinia sorghi</name>
    <dbReference type="NCBI Taxonomy" id="27349"/>
    <lineage>
        <taxon>Eukaryota</taxon>
        <taxon>Fungi</taxon>
        <taxon>Dikarya</taxon>
        <taxon>Basidiomycota</taxon>
        <taxon>Pucciniomycotina</taxon>
        <taxon>Pucciniomycetes</taxon>
        <taxon>Pucciniales</taxon>
        <taxon>Pucciniaceae</taxon>
        <taxon>Puccinia</taxon>
    </lineage>
</organism>
<accession>A0A0L6VT20</accession>
<sequence>MDPSIELLSLGTPVKVLIKFSLFIPAKNKKDKKTWVGVSDQTQILVEYGLTSFGDLQNWVAVACNTAFANTGSIITKNKFQVDSHVAYLDWLETAVDNGKSEVNLTLTMPNPSNTIKRAAKEDLLAAHAAHQQAMKATSAKRKSVVGEDEEDDLDDEKLDAVD</sequence>
<evidence type="ECO:0000313" key="3">
    <source>
        <dbReference type="Proteomes" id="UP000037035"/>
    </source>
</evidence>